<reference evidence="3" key="1">
    <citation type="submission" date="2015-12" db="EMBL/GenBank/DDBJ databases">
        <title>De novo transcriptome assembly of four potential Pierce s Disease insect vectors from Arizona vineyards.</title>
        <authorList>
            <person name="Tassone E.E."/>
        </authorList>
    </citation>
    <scope>NUCLEOTIDE SEQUENCE</scope>
</reference>
<feature type="region of interest" description="Disordered" evidence="1">
    <location>
        <begin position="286"/>
        <end position="333"/>
    </location>
</feature>
<dbReference type="EMBL" id="GEDC01008162">
    <property type="protein sequence ID" value="JAS29136.1"/>
    <property type="molecule type" value="Transcribed_RNA"/>
</dbReference>
<dbReference type="Gene3D" id="3.60.40.10">
    <property type="entry name" value="PPM-type phosphatase domain"/>
    <property type="match status" value="1"/>
</dbReference>
<feature type="region of interest" description="Disordered" evidence="1">
    <location>
        <begin position="1"/>
        <end position="32"/>
    </location>
</feature>
<dbReference type="SUPFAM" id="SSF81606">
    <property type="entry name" value="PP2C-like"/>
    <property type="match status" value="1"/>
</dbReference>
<feature type="region of interest" description="Disordered" evidence="1">
    <location>
        <begin position="349"/>
        <end position="380"/>
    </location>
</feature>
<dbReference type="CDD" id="cd00143">
    <property type="entry name" value="PP2Cc"/>
    <property type="match status" value="1"/>
</dbReference>
<evidence type="ECO:0000313" key="3">
    <source>
        <dbReference type="EMBL" id="JAS29136.1"/>
    </source>
</evidence>
<accession>A0A1B6DTY1</accession>
<dbReference type="GO" id="GO:0004722">
    <property type="term" value="F:protein serine/threonine phosphatase activity"/>
    <property type="evidence" value="ECO:0007669"/>
    <property type="project" value="InterPro"/>
</dbReference>
<proteinExistence type="predicted"/>
<gene>
    <name evidence="3" type="ORF">g.1856</name>
</gene>
<dbReference type="PROSITE" id="PS51746">
    <property type="entry name" value="PPM_2"/>
    <property type="match status" value="1"/>
</dbReference>
<dbReference type="InterPro" id="IPR036457">
    <property type="entry name" value="PPM-type-like_dom_sf"/>
</dbReference>
<dbReference type="InterPro" id="IPR001932">
    <property type="entry name" value="PPM-type_phosphatase-like_dom"/>
</dbReference>
<name>A0A1B6DTY1_9HEMI</name>
<dbReference type="InterPro" id="IPR015655">
    <property type="entry name" value="PP2C"/>
</dbReference>
<protein>
    <recommendedName>
        <fullName evidence="2">PPM-type phosphatase domain-containing protein</fullName>
    </recommendedName>
</protein>
<feature type="compositionally biased region" description="Polar residues" evidence="1">
    <location>
        <begin position="298"/>
        <end position="317"/>
    </location>
</feature>
<evidence type="ECO:0000259" key="2">
    <source>
        <dbReference type="PROSITE" id="PS51746"/>
    </source>
</evidence>
<feature type="domain" description="PPM-type phosphatase" evidence="2">
    <location>
        <begin position="33"/>
        <end position="254"/>
    </location>
</feature>
<dbReference type="Pfam" id="PF00481">
    <property type="entry name" value="PP2C"/>
    <property type="match status" value="1"/>
</dbReference>
<dbReference type="AlphaFoldDB" id="A0A1B6DTY1"/>
<evidence type="ECO:0000256" key="1">
    <source>
        <dbReference type="SAM" id="MobiDB-lite"/>
    </source>
</evidence>
<sequence>MSLVDVSGQNRSSLPLSPPHQEAATSELESPWTLGFSETPGHRDRLCISQLRLPGFCNTEALLGLFDAGNNSELPQLLVKTVPRILLEERTVKETANDYMKYTMLSAHRELKEMGQMFGVCAMLCHIARLKANGPGRYVLRIASVGEAKAVLSRSSGSLTLAHAPSQQAIRNQLGNNLMFPKVVPDPHVAEVVLSEDDDFLIIANKRLWEVLSVYEAIETVNSVGDSVLAAKKLQDLAQSYGCEDNLSVMVLRLQTYNPGNDPLIRELRSTIRRAGLQTESPCCCDNTHGALQEGDRSSPSGQSDEASSGRPSNLNDHVTLGQPNHYDKSGLTNSRNYQSVLMHENGTRKMSAGKHKGHEFYSNGNLADGEETSSERSASHLSEEQYRCWEYMLEQNTQLLFDKELDTLSRGFVRRSVPSRPGLWPRTKSNPQITTDAHQPFSRHFGSARSFHPVTNTRMGPGRRSLNGGPNAAYFGSLQRLMPYHLEYDFAVIHERSDGNCDSLEQEGGRMHKYWDVATTEL</sequence>
<dbReference type="PANTHER" id="PTHR47992">
    <property type="entry name" value="PROTEIN PHOSPHATASE"/>
    <property type="match status" value="1"/>
</dbReference>
<organism evidence="3">
    <name type="scientific">Clastoptera arizonana</name>
    <name type="common">Arizona spittle bug</name>
    <dbReference type="NCBI Taxonomy" id="38151"/>
    <lineage>
        <taxon>Eukaryota</taxon>
        <taxon>Metazoa</taxon>
        <taxon>Ecdysozoa</taxon>
        <taxon>Arthropoda</taxon>
        <taxon>Hexapoda</taxon>
        <taxon>Insecta</taxon>
        <taxon>Pterygota</taxon>
        <taxon>Neoptera</taxon>
        <taxon>Paraneoptera</taxon>
        <taxon>Hemiptera</taxon>
        <taxon>Auchenorrhyncha</taxon>
        <taxon>Cercopoidea</taxon>
        <taxon>Clastopteridae</taxon>
        <taxon>Clastoptera</taxon>
    </lineage>
</organism>
<dbReference type="SMART" id="SM00332">
    <property type="entry name" value="PP2Cc"/>
    <property type="match status" value="1"/>
</dbReference>